<dbReference type="EMBL" id="PP179325">
    <property type="protein sequence ID" value="XAI70646.1"/>
    <property type="molecule type" value="Genomic_DNA"/>
</dbReference>
<organism evidence="1">
    <name type="scientific">Pseudomonas phage Touem01</name>
    <dbReference type="NCBI Taxonomy" id="3138548"/>
    <lineage>
        <taxon>Viruses</taxon>
    </lineage>
</organism>
<proteinExistence type="predicted"/>
<sequence>MNDEKLFPAPCLMHTANVFLPGSLGPVRREVMLAEDVQDLVDRLAHATSERDLLATAIANAGVAAGVAHVNMAFDVPRLVKLAEVVGNPDPDGERFRHMVDTDVPGSMRQVGVCSRDNEAYWLAGDEARRAVDAEMKPPEPAPEPDVEAGPPDPFTDRICHNADCWYCKGSGWWRGRPCDGDEIPF</sequence>
<reference evidence="1" key="1">
    <citation type="journal article" date="2024" name="J. Gen. Virol.">
        <title>Novel phages of Pseudomonas syringae unveil numerous potential auxiliary metabolic genes.</title>
        <authorList>
            <person name="Feltin C."/>
            <person name="Garneau J.R."/>
            <person name="Morris C.E."/>
            <person name="Berard A."/>
            <person name="Torres-Barcelo C."/>
        </authorList>
    </citation>
    <scope>NUCLEOTIDE SEQUENCE</scope>
</reference>
<gene>
    <name evidence="1" type="ORF">Touem01_00117</name>
</gene>
<evidence type="ECO:0000313" key="1">
    <source>
        <dbReference type="EMBL" id="XAI70646.1"/>
    </source>
</evidence>
<protein>
    <submittedName>
        <fullName evidence="1">Uncharacterized protein</fullName>
    </submittedName>
</protein>
<accession>A0AAU6W1U1</accession>
<name>A0AAU6W1U1_9VIRU</name>